<keyword evidence="1" id="KW-1133">Transmembrane helix</keyword>
<dbReference type="AlphaFoldDB" id="A0A9X6WN40"/>
<feature type="transmembrane region" description="Helical" evidence="1">
    <location>
        <begin position="6"/>
        <end position="22"/>
    </location>
</feature>
<evidence type="ECO:0000256" key="1">
    <source>
        <dbReference type="SAM" id="Phobius"/>
    </source>
</evidence>
<organism evidence="2 3">
    <name type="scientific">Bacillus thuringiensis</name>
    <dbReference type="NCBI Taxonomy" id="1428"/>
    <lineage>
        <taxon>Bacteria</taxon>
        <taxon>Bacillati</taxon>
        <taxon>Bacillota</taxon>
        <taxon>Bacilli</taxon>
        <taxon>Bacillales</taxon>
        <taxon>Bacillaceae</taxon>
        <taxon>Bacillus</taxon>
        <taxon>Bacillus cereus group</taxon>
    </lineage>
</organism>
<dbReference type="Proteomes" id="UP000224003">
    <property type="component" value="Unassembled WGS sequence"/>
</dbReference>
<sequence length="97" mass="11409">MMIFDDINTPIALFFLFFIMFLGNKEKDASTLCLSLLFGGMVVDYWLNIKGLNDTYISTAWNIFYCIIMIILIPFMIHKTIKNIKYIKAKIKRNRTI</sequence>
<accession>A0A9X6WN40</accession>
<reference evidence="2 3" key="1">
    <citation type="submission" date="2017-09" db="EMBL/GenBank/DDBJ databases">
        <title>Large-scale bioinformatics analysis of Bacillus genomes uncovers conserved roles of natural products in bacterial physiology.</title>
        <authorList>
            <consortium name="Agbiome Team Llc"/>
            <person name="Bleich R.M."/>
            <person name="Grubbs K.J."/>
            <person name="Santa Maria K.C."/>
            <person name="Allen S.E."/>
            <person name="Farag S."/>
            <person name="Shank E.A."/>
            <person name="Bowers A."/>
        </authorList>
    </citation>
    <scope>NUCLEOTIDE SEQUENCE [LARGE SCALE GENOMIC DNA]</scope>
    <source>
        <strain evidence="2 3">AFS085496</strain>
    </source>
</reference>
<evidence type="ECO:0000313" key="3">
    <source>
        <dbReference type="Proteomes" id="UP000224003"/>
    </source>
</evidence>
<feature type="transmembrane region" description="Helical" evidence="1">
    <location>
        <begin position="59"/>
        <end position="77"/>
    </location>
</feature>
<name>A0A9X6WN40_BACTU</name>
<keyword evidence="1" id="KW-0812">Transmembrane</keyword>
<evidence type="ECO:0000313" key="2">
    <source>
        <dbReference type="EMBL" id="PFJ38558.1"/>
    </source>
</evidence>
<comment type="caution">
    <text evidence="2">The sequence shown here is derived from an EMBL/GenBank/DDBJ whole genome shotgun (WGS) entry which is preliminary data.</text>
</comment>
<gene>
    <name evidence="2" type="ORF">COJ15_17900</name>
</gene>
<proteinExistence type="predicted"/>
<dbReference type="EMBL" id="NUVX01000032">
    <property type="protein sequence ID" value="PFJ38558.1"/>
    <property type="molecule type" value="Genomic_DNA"/>
</dbReference>
<dbReference type="RefSeq" id="WP_098516672.1">
    <property type="nucleotide sequence ID" value="NZ_NUVX01000032.1"/>
</dbReference>
<keyword evidence="1" id="KW-0472">Membrane</keyword>
<protein>
    <submittedName>
        <fullName evidence="2">Uncharacterized protein</fullName>
    </submittedName>
</protein>